<evidence type="ECO:0000256" key="6">
    <source>
        <dbReference type="SAM" id="MobiDB-lite"/>
    </source>
</evidence>
<accession>A0A9P9IJ36</accession>
<evidence type="ECO:0000256" key="3">
    <source>
        <dbReference type="ARBA" id="ARBA00022989"/>
    </source>
</evidence>
<comment type="subcellular location">
    <subcellularLocation>
        <location evidence="1">Membrane</location>
        <topology evidence="1">Multi-pass membrane protein</topology>
    </subcellularLocation>
</comment>
<evidence type="ECO:0000313" key="9">
    <source>
        <dbReference type="EMBL" id="KAH7121145.1"/>
    </source>
</evidence>
<evidence type="ECO:0000259" key="8">
    <source>
        <dbReference type="Pfam" id="PF20684"/>
    </source>
</evidence>
<comment type="caution">
    <text evidence="9">The sequence shown here is derived from an EMBL/GenBank/DDBJ whole genome shotgun (WGS) entry which is preliminary data.</text>
</comment>
<dbReference type="EMBL" id="JAGMWT010000010">
    <property type="protein sequence ID" value="KAH7121145.1"/>
    <property type="molecule type" value="Genomic_DNA"/>
</dbReference>
<dbReference type="AlphaFoldDB" id="A0A9P9IJ36"/>
<organism evidence="9 10">
    <name type="scientific">Dendryphion nanum</name>
    <dbReference type="NCBI Taxonomy" id="256645"/>
    <lineage>
        <taxon>Eukaryota</taxon>
        <taxon>Fungi</taxon>
        <taxon>Dikarya</taxon>
        <taxon>Ascomycota</taxon>
        <taxon>Pezizomycotina</taxon>
        <taxon>Dothideomycetes</taxon>
        <taxon>Pleosporomycetidae</taxon>
        <taxon>Pleosporales</taxon>
        <taxon>Torulaceae</taxon>
        <taxon>Dendryphion</taxon>
    </lineage>
</organism>
<feature type="region of interest" description="Disordered" evidence="6">
    <location>
        <begin position="370"/>
        <end position="405"/>
    </location>
</feature>
<feature type="transmembrane region" description="Helical" evidence="7">
    <location>
        <begin position="226"/>
        <end position="248"/>
    </location>
</feature>
<evidence type="ECO:0000256" key="2">
    <source>
        <dbReference type="ARBA" id="ARBA00022692"/>
    </source>
</evidence>
<keyword evidence="10" id="KW-1185">Reference proteome</keyword>
<dbReference type="PANTHER" id="PTHR33048:SF47">
    <property type="entry name" value="INTEGRAL MEMBRANE PROTEIN-RELATED"/>
    <property type="match status" value="1"/>
</dbReference>
<dbReference type="PANTHER" id="PTHR33048">
    <property type="entry name" value="PTH11-LIKE INTEGRAL MEMBRANE PROTEIN (AFU_ORTHOLOGUE AFUA_5G11245)"/>
    <property type="match status" value="1"/>
</dbReference>
<sequence>MSGPPPFGAGPPDPNMIPAPPSAAAFELSKAMKGVSIGMNVLCFMLFMGRLWTRNVPVFRMGADDYVISVSYVLIVVDTALLLLTMPYMFGKDPAKVTLQDSMNAQRYALLSQPIWAWAMAGIKISVILMILRLQTAKLWRRFCWGLIGFVLLLTTYNLIAQLTQCIPLHKTWDLLGVVPGKCWGADAIRANLYAIAVLNFTTDFIIALLPITFLTKVQRPLRERIIIGMLMGLGVFAGVASIIKMVFAAQFGKTGDYDLDGIRVGMWSLIEETVGFTAACIPCLRSPFQKCLEYFGLASTRGKTAYGRGYGQMYGESGMNAGRSNLSKQQASAIRMKSMRSADAASEENILPSGVESKNGEIWCTTEVEVGEESRGDTPKIANSKEGEMGRNQKSWIDERADSR</sequence>
<feature type="transmembrane region" description="Helical" evidence="7">
    <location>
        <begin position="143"/>
        <end position="160"/>
    </location>
</feature>
<feature type="compositionally biased region" description="Basic and acidic residues" evidence="6">
    <location>
        <begin position="373"/>
        <end position="405"/>
    </location>
</feature>
<keyword evidence="3 7" id="KW-1133">Transmembrane helix</keyword>
<keyword evidence="2 7" id="KW-0812">Transmembrane</keyword>
<protein>
    <recommendedName>
        <fullName evidence="8">Rhodopsin domain-containing protein</fullName>
    </recommendedName>
</protein>
<feature type="domain" description="Rhodopsin" evidence="8">
    <location>
        <begin position="50"/>
        <end position="291"/>
    </location>
</feature>
<feature type="transmembrane region" description="Helical" evidence="7">
    <location>
        <begin position="110"/>
        <end position="131"/>
    </location>
</feature>
<comment type="similarity">
    <text evidence="5">Belongs to the SAT4 family.</text>
</comment>
<feature type="transmembrane region" description="Helical" evidence="7">
    <location>
        <begin position="193"/>
        <end position="214"/>
    </location>
</feature>
<feature type="transmembrane region" description="Helical" evidence="7">
    <location>
        <begin position="35"/>
        <end position="53"/>
    </location>
</feature>
<reference evidence="9" key="1">
    <citation type="journal article" date="2021" name="Nat. Commun.">
        <title>Genetic determinants of endophytism in the Arabidopsis root mycobiome.</title>
        <authorList>
            <person name="Mesny F."/>
            <person name="Miyauchi S."/>
            <person name="Thiergart T."/>
            <person name="Pickel B."/>
            <person name="Atanasova L."/>
            <person name="Karlsson M."/>
            <person name="Huettel B."/>
            <person name="Barry K.W."/>
            <person name="Haridas S."/>
            <person name="Chen C."/>
            <person name="Bauer D."/>
            <person name="Andreopoulos W."/>
            <person name="Pangilinan J."/>
            <person name="LaButti K."/>
            <person name="Riley R."/>
            <person name="Lipzen A."/>
            <person name="Clum A."/>
            <person name="Drula E."/>
            <person name="Henrissat B."/>
            <person name="Kohler A."/>
            <person name="Grigoriev I.V."/>
            <person name="Martin F.M."/>
            <person name="Hacquard S."/>
        </authorList>
    </citation>
    <scope>NUCLEOTIDE SEQUENCE</scope>
    <source>
        <strain evidence="9">MPI-CAGE-CH-0243</strain>
    </source>
</reference>
<dbReference type="InterPro" id="IPR052337">
    <property type="entry name" value="SAT4-like"/>
</dbReference>
<evidence type="ECO:0000256" key="1">
    <source>
        <dbReference type="ARBA" id="ARBA00004141"/>
    </source>
</evidence>
<proteinExistence type="inferred from homology"/>
<gene>
    <name evidence="9" type="ORF">B0J11DRAFT_58133</name>
</gene>
<dbReference type="Proteomes" id="UP000700596">
    <property type="component" value="Unassembled WGS sequence"/>
</dbReference>
<dbReference type="GO" id="GO:0016020">
    <property type="term" value="C:membrane"/>
    <property type="evidence" value="ECO:0007669"/>
    <property type="project" value="UniProtKB-SubCell"/>
</dbReference>
<keyword evidence="4 7" id="KW-0472">Membrane</keyword>
<dbReference type="Pfam" id="PF20684">
    <property type="entry name" value="Fung_rhodopsin"/>
    <property type="match status" value="1"/>
</dbReference>
<evidence type="ECO:0000256" key="7">
    <source>
        <dbReference type="SAM" id="Phobius"/>
    </source>
</evidence>
<evidence type="ECO:0000313" key="10">
    <source>
        <dbReference type="Proteomes" id="UP000700596"/>
    </source>
</evidence>
<name>A0A9P9IJ36_9PLEO</name>
<dbReference type="OrthoDB" id="5022096at2759"/>
<evidence type="ECO:0000256" key="4">
    <source>
        <dbReference type="ARBA" id="ARBA00023136"/>
    </source>
</evidence>
<feature type="transmembrane region" description="Helical" evidence="7">
    <location>
        <begin position="65"/>
        <end position="90"/>
    </location>
</feature>
<evidence type="ECO:0000256" key="5">
    <source>
        <dbReference type="ARBA" id="ARBA00038359"/>
    </source>
</evidence>
<dbReference type="InterPro" id="IPR049326">
    <property type="entry name" value="Rhodopsin_dom_fungi"/>
</dbReference>